<evidence type="ECO:0000259" key="2">
    <source>
        <dbReference type="PROSITE" id="PS51384"/>
    </source>
</evidence>
<dbReference type="InterPro" id="IPR017927">
    <property type="entry name" value="FAD-bd_FR_type"/>
</dbReference>
<dbReference type="GO" id="GO:0016491">
    <property type="term" value="F:oxidoreductase activity"/>
    <property type="evidence" value="ECO:0007669"/>
    <property type="project" value="InterPro"/>
</dbReference>
<dbReference type="STRING" id="1503925.TH53_09275"/>
<dbReference type="InterPro" id="IPR007037">
    <property type="entry name" value="SIP_rossman_dom"/>
</dbReference>
<dbReference type="InterPro" id="IPR039374">
    <property type="entry name" value="SIP_fam"/>
</dbReference>
<dbReference type="Proteomes" id="UP000032049">
    <property type="component" value="Unassembled WGS sequence"/>
</dbReference>
<reference evidence="3 4" key="1">
    <citation type="submission" date="2015-01" db="EMBL/GenBank/DDBJ databases">
        <title>Draft genome sequence of Pedobacter sp. NL19 isolated from sludge of an effluent treatment pond in an abandoned uranium mine.</title>
        <authorList>
            <person name="Santos T."/>
            <person name="Caetano T."/>
            <person name="Covas C."/>
            <person name="Cruz A."/>
            <person name="Mendo S."/>
        </authorList>
    </citation>
    <scope>NUCLEOTIDE SEQUENCE [LARGE SCALE GENOMIC DNA]</scope>
    <source>
        <strain evidence="3 4">NL19</strain>
    </source>
</reference>
<keyword evidence="4" id="KW-1185">Reference proteome</keyword>
<evidence type="ECO:0000256" key="1">
    <source>
        <dbReference type="ARBA" id="ARBA00035644"/>
    </source>
</evidence>
<dbReference type="InterPro" id="IPR013113">
    <property type="entry name" value="SIP_FAD-bd"/>
</dbReference>
<dbReference type="Gene3D" id="3.40.50.80">
    <property type="entry name" value="Nucleotide-binding domain of ferredoxin-NADP reductase (FNR) module"/>
    <property type="match status" value="1"/>
</dbReference>
<gene>
    <name evidence="3" type="ORF">TH53_09275</name>
</gene>
<dbReference type="RefSeq" id="WP_041881001.1">
    <property type="nucleotide sequence ID" value="NZ_CP157278.1"/>
</dbReference>
<dbReference type="InterPro" id="IPR017938">
    <property type="entry name" value="Riboflavin_synthase-like_b-brl"/>
</dbReference>
<dbReference type="PANTHER" id="PTHR30157">
    <property type="entry name" value="FERRIC REDUCTASE, NADPH-DEPENDENT"/>
    <property type="match status" value="1"/>
</dbReference>
<comment type="similarity">
    <text evidence="1">Belongs to the SIP oxidoreductase family.</text>
</comment>
<accession>A0A0D0GJM0</accession>
<organism evidence="3 4">
    <name type="scientific">Pedobacter lusitanus</name>
    <dbReference type="NCBI Taxonomy" id="1503925"/>
    <lineage>
        <taxon>Bacteria</taxon>
        <taxon>Pseudomonadati</taxon>
        <taxon>Bacteroidota</taxon>
        <taxon>Sphingobacteriia</taxon>
        <taxon>Sphingobacteriales</taxon>
        <taxon>Sphingobacteriaceae</taxon>
        <taxon>Pedobacter</taxon>
    </lineage>
</organism>
<comment type="caution">
    <text evidence="3">The sequence shown here is derived from an EMBL/GenBank/DDBJ whole genome shotgun (WGS) entry which is preliminary data.</text>
</comment>
<dbReference type="PANTHER" id="PTHR30157:SF0">
    <property type="entry name" value="NADPH-DEPENDENT FERRIC-CHELATE REDUCTASE"/>
    <property type="match status" value="1"/>
</dbReference>
<dbReference type="EMBL" id="JXRA01000034">
    <property type="protein sequence ID" value="KIO77457.1"/>
    <property type="molecule type" value="Genomic_DNA"/>
</dbReference>
<dbReference type="OrthoDB" id="9814826at2"/>
<protein>
    <submittedName>
        <fullName evidence="3">Side tail fiber protein</fullName>
    </submittedName>
</protein>
<dbReference type="InterPro" id="IPR039261">
    <property type="entry name" value="FNR_nucleotide-bd"/>
</dbReference>
<evidence type="ECO:0000313" key="4">
    <source>
        <dbReference type="Proteomes" id="UP000032049"/>
    </source>
</evidence>
<sequence length="279" mass="31398">MSEIKNERPAIVRGVLEVKNKVYLTPHYIRITFTGDDVPLFAETTPGVNNKIFIPPAGLNEIHFPDFDYSTGEWTHPPEHLKPIIRTYTHRAYDHKKNEMTIDFVAHGESGPASAWAIHAQPGNRLGVAMKAKESVIYPKADWYLLIADATGIPVIAAILETLPSAATGVAYIEIPEKEDIQDLKTEADIQINWICNAHPGENSLLADAVRTVKIPEKANTTRFGYAAAEFSTVKDVRQFLRKEQQWDQSELYAYSYWKFGASEDGSVTARREEHFEAK</sequence>
<dbReference type="AlphaFoldDB" id="A0A0D0GJM0"/>
<dbReference type="CDD" id="cd06193">
    <property type="entry name" value="siderophore_interacting"/>
    <property type="match status" value="1"/>
</dbReference>
<proteinExistence type="inferred from homology"/>
<dbReference type="Pfam" id="PF08021">
    <property type="entry name" value="FAD_binding_9"/>
    <property type="match status" value="1"/>
</dbReference>
<feature type="domain" description="FAD-binding FR-type" evidence="2">
    <location>
        <begin position="5"/>
        <end position="146"/>
    </location>
</feature>
<dbReference type="SUPFAM" id="SSF63380">
    <property type="entry name" value="Riboflavin synthase domain-like"/>
    <property type="match status" value="1"/>
</dbReference>
<dbReference type="Gene3D" id="2.40.30.10">
    <property type="entry name" value="Translation factors"/>
    <property type="match status" value="1"/>
</dbReference>
<dbReference type="Pfam" id="PF04954">
    <property type="entry name" value="SIP"/>
    <property type="match status" value="1"/>
</dbReference>
<dbReference type="PROSITE" id="PS51384">
    <property type="entry name" value="FAD_FR"/>
    <property type="match status" value="1"/>
</dbReference>
<evidence type="ECO:0000313" key="3">
    <source>
        <dbReference type="EMBL" id="KIO77457.1"/>
    </source>
</evidence>
<name>A0A0D0GJM0_9SPHI</name>